<dbReference type="RefSeq" id="WP_108620284.1">
    <property type="nucleotide sequence ID" value="NZ_CP028901.1"/>
</dbReference>
<dbReference type="PANTHER" id="PTHR45266">
    <property type="entry name" value="OXALOACETATE DECARBOXYLASE ALPHA CHAIN"/>
    <property type="match status" value="1"/>
</dbReference>
<dbReference type="PROSITE" id="PS50968">
    <property type="entry name" value="BIOTINYL_LIPOYL"/>
    <property type="match status" value="1"/>
</dbReference>
<dbReference type="Proteomes" id="UP000244571">
    <property type="component" value="Chromosome"/>
</dbReference>
<dbReference type="InterPro" id="IPR050709">
    <property type="entry name" value="Biotin_Carboxyl_Carrier/Decarb"/>
</dbReference>
<dbReference type="Pfam" id="PF00364">
    <property type="entry name" value="Biotin_lipoyl"/>
    <property type="match status" value="1"/>
</dbReference>
<dbReference type="SUPFAM" id="SSF51230">
    <property type="entry name" value="Single hybrid motif"/>
    <property type="match status" value="1"/>
</dbReference>
<proteinExistence type="predicted"/>
<dbReference type="EMBL" id="CP028901">
    <property type="protein sequence ID" value="AWB32843.1"/>
    <property type="molecule type" value="Genomic_DNA"/>
</dbReference>
<dbReference type="PANTHER" id="PTHR45266:SF3">
    <property type="entry name" value="OXALOACETATE DECARBOXYLASE ALPHA CHAIN"/>
    <property type="match status" value="1"/>
</dbReference>
<feature type="domain" description="Lipoyl-binding" evidence="2">
    <location>
        <begin position="1"/>
        <end position="72"/>
    </location>
</feature>
<organism evidence="3 4">
    <name type="scientific">Orrella marina</name>
    <dbReference type="NCBI Taxonomy" id="2163011"/>
    <lineage>
        <taxon>Bacteria</taxon>
        <taxon>Pseudomonadati</taxon>
        <taxon>Pseudomonadota</taxon>
        <taxon>Betaproteobacteria</taxon>
        <taxon>Burkholderiales</taxon>
        <taxon>Alcaligenaceae</taxon>
        <taxon>Orrella</taxon>
    </lineage>
</organism>
<evidence type="ECO:0000256" key="1">
    <source>
        <dbReference type="ARBA" id="ARBA00023267"/>
    </source>
</evidence>
<dbReference type="OrthoDB" id="9760256at2"/>
<dbReference type="AlphaFoldDB" id="A0A2R4XGM5"/>
<keyword evidence="1" id="KW-0092">Biotin</keyword>
<evidence type="ECO:0000259" key="2">
    <source>
        <dbReference type="PROSITE" id="PS50968"/>
    </source>
</evidence>
<protein>
    <submittedName>
        <fullName evidence="3">Acetyl-CoA carboxylase biotin carboxyl carrier protein subunit</fullName>
    </submittedName>
</protein>
<accession>A0A2R4XGM5</accession>
<keyword evidence="4" id="KW-1185">Reference proteome</keyword>
<evidence type="ECO:0000313" key="3">
    <source>
        <dbReference type="EMBL" id="AWB32843.1"/>
    </source>
</evidence>
<dbReference type="CDD" id="cd06850">
    <property type="entry name" value="biotinyl_domain"/>
    <property type="match status" value="1"/>
</dbReference>
<reference evidence="3 4" key="1">
    <citation type="submission" date="2018-04" db="EMBL/GenBank/DDBJ databases">
        <title>Bordetella sp. HZ20 isolated from seawater.</title>
        <authorList>
            <person name="Sun C."/>
        </authorList>
    </citation>
    <scope>NUCLEOTIDE SEQUENCE [LARGE SCALE GENOMIC DNA]</scope>
    <source>
        <strain evidence="3 4">HZ20</strain>
    </source>
</reference>
<gene>
    <name evidence="3" type="ORF">DBV39_02910</name>
</gene>
<dbReference type="KEGG" id="boz:DBV39_02910"/>
<dbReference type="InterPro" id="IPR000089">
    <property type="entry name" value="Biotin_lipoyl"/>
</dbReference>
<dbReference type="InterPro" id="IPR011053">
    <property type="entry name" value="Single_hybrid_motif"/>
</dbReference>
<name>A0A2R4XGM5_9BURK</name>
<dbReference type="Gene3D" id="2.40.50.100">
    <property type="match status" value="1"/>
</dbReference>
<sequence length="73" mass="7883">MAQVELMSDVTGSVWKILMEVGTAVDAEEPILLIESMKMEIPLVSEKPGTIVEIMVAEGDPVTEGQIIAKIEV</sequence>
<evidence type="ECO:0000313" key="4">
    <source>
        <dbReference type="Proteomes" id="UP000244571"/>
    </source>
</evidence>